<dbReference type="InterPro" id="IPR001387">
    <property type="entry name" value="Cro/C1-type_HTH"/>
</dbReference>
<dbReference type="InterPro" id="IPR010982">
    <property type="entry name" value="Lambda_DNA-bd_dom_sf"/>
</dbReference>
<sequence length="73" mass="8636">MLRVRITELVKEKKISLYRFANESGITYNQLYTIAKGKTKRIDFKTIELFCKHLNCKPGDLFEYEEDDNISKS</sequence>
<dbReference type="SUPFAM" id="SSF47413">
    <property type="entry name" value="lambda repressor-like DNA-binding domains"/>
    <property type="match status" value="1"/>
</dbReference>
<evidence type="ECO:0000313" key="2">
    <source>
        <dbReference type="EMBL" id="EKD44509.1"/>
    </source>
</evidence>
<name>K2A3A8_9BACT</name>
<accession>K2A3A8</accession>
<dbReference type="AlphaFoldDB" id="K2A3A8"/>
<comment type="caution">
    <text evidence="2">The sequence shown here is derived from an EMBL/GenBank/DDBJ whole genome shotgun (WGS) entry which is preliminary data.</text>
</comment>
<reference evidence="2" key="1">
    <citation type="journal article" date="2012" name="Science">
        <title>Fermentation, hydrogen, and sulfur metabolism in multiple uncultivated bacterial phyla.</title>
        <authorList>
            <person name="Wrighton K.C."/>
            <person name="Thomas B.C."/>
            <person name="Sharon I."/>
            <person name="Miller C.S."/>
            <person name="Castelle C.J."/>
            <person name="VerBerkmoes N.C."/>
            <person name="Wilkins M.J."/>
            <person name="Hettich R.L."/>
            <person name="Lipton M.S."/>
            <person name="Williams K.H."/>
            <person name="Long P.E."/>
            <person name="Banfield J.F."/>
        </authorList>
    </citation>
    <scope>NUCLEOTIDE SEQUENCE [LARGE SCALE GENOMIC DNA]</scope>
</reference>
<dbReference type="PROSITE" id="PS50943">
    <property type="entry name" value="HTH_CROC1"/>
    <property type="match status" value="1"/>
</dbReference>
<protein>
    <submittedName>
        <fullName evidence="2">Transcriptional regulator, XRE family</fullName>
    </submittedName>
</protein>
<dbReference type="PANTHER" id="PTHR37301">
    <property type="entry name" value="DNA-BINDING PROTEIN-RELATED"/>
    <property type="match status" value="1"/>
</dbReference>
<dbReference type="CDD" id="cd00093">
    <property type="entry name" value="HTH_XRE"/>
    <property type="match status" value="1"/>
</dbReference>
<dbReference type="Pfam" id="PF13443">
    <property type="entry name" value="HTH_26"/>
    <property type="match status" value="1"/>
</dbReference>
<dbReference type="PANTHER" id="PTHR37301:SF1">
    <property type="entry name" value="DNA-BINDING PROTEIN"/>
    <property type="match status" value="1"/>
</dbReference>
<dbReference type="GO" id="GO:0003677">
    <property type="term" value="F:DNA binding"/>
    <property type="evidence" value="ECO:0007669"/>
    <property type="project" value="InterPro"/>
</dbReference>
<proteinExistence type="predicted"/>
<dbReference type="EMBL" id="AMFJ01028845">
    <property type="protein sequence ID" value="EKD44509.1"/>
    <property type="molecule type" value="Genomic_DNA"/>
</dbReference>
<organism evidence="2">
    <name type="scientific">uncultured bacterium</name>
    <name type="common">gcode 4</name>
    <dbReference type="NCBI Taxonomy" id="1234023"/>
    <lineage>
        <taxon>Bacteria</taxon>
        <taxon>environmental samples</taxon>
    </lineage>
</organism>
<gene>
    <name evidence="2" type="ORF">ACD_71C00114G0007</name>
</gene>
<dbReference type="Gene3D" id="1.10.260.40">
    <property type="entry name" value="lambda repressor-like DNA-binding domains"/>
    <property type="match status" value="1"/>
</dbReference>
<dbReference type="SMART" id="SM00530">
    <property type="entry name" value="HTH_XRE"/>
    <property type="match status" value="1"/>
</dbReference>
<feature type="domain" description="HTH cro/C1-type" evidence="1">
    <location>
        <begin position="6"/>
        <end position="61"/>
    </location>
</feature>
<evidence type="ECO:0000259" key="1">
    <source>
        <dbReference type="PROSITE" id="PS50943"/>
    </source>
</evidence>